<sequence length="68" mass="7512">MMMMMIGITTMLVASTSAPLPSMRIHSPNILSPTPIIFRGECGRRFRFSLSLSIYAKLSPGILLVPIF</sequence>
<evidence type="ECO:0008006" key="4">
    <source>
        <dbReference type="Google" id="ProtNLM"/>
    </source>
</evidence>
<evidence type="ECO:0000313" key="2">
    <source>
        <dbReference type="EMBL" id="KAG5290838.1"/>
    </source>
</evidence>
<comment type="caution">
    <text evidence="2">The sequence shown here is derived from an EMBL/GenBank/DDBJ whole genome shotgun (WGS) entry which is preliminary data.</text>
</comment>
<evidence type="ECO:0000313" key="3">
    <source>
        <dbReference type="Proteomes" id="UP000670092"/>
    </source>
</evidence>
<keyword evidence="1" id="KW-0732">Signal</keyword>
<feature type="chain" id="PRO_5034002113" description="Secreted protein" evidence="1">
    <location>
        <begin position="19"/>
        <end position="68"/>
    </location>
</feature>
<accession>A0A8H8CW08</accession>
<reference evidence="2 3" key="1">
    <citation type="submission" date="2021-01" db="EMBL/GenBank/DDBJ databases">
        <title>Chromosome-level genome assembly of a human fungal pathogen reveals clustering of transcriptionally co-regulated genes.</title>
        <authorList>
            <person name="Voorhies M."/>
            <person name="Cohen S."/>
            <person name="Shea T.P."/>
            <person name="Petrus S."/>
            <person name="Munoz J.F."/>
            <person name="Poplawski S."/>
            <person name="Goldman W.E."/>
            <person name="Michael T."/>
            <person name="Cuomo C.A."/>
            <person name="Sil A."/>
            <person name="Beyhan S."/>
        </authorList>
    </citation>
    <scope>NUCLEOTIDE SEQUENCE [LARGE SCALE GENOMIC DNA]</scope>
    <source>
        <strain evidence="2 3">G184AR</strain>
    </source>
</reference>
<dbReference type="AlphaFoldDB" id="A0A8H8CW08"/>
<dbReference type="Proteomes" id="UP000670092">
    <property type="component" value="Unassembled WGS sequence"/>
</dbReference>
<evidence type="ECO:0000256" key="1">
    <source>
        <dbReference type="SAM" id="SignalP"/>
    </source>
</evidence>
<organism evidence="2 3">
    <name type="scientific">Ajellomyces capsulatus</name>
    <name type="common">Darling's disease fungus</name>
    <name type="synonym">Histoplasma capsulatum</name>
    <dbReference type="NCBI Taxonomy" id="5037"/>
    <lineage>
        <taxon>Eukaryota</taxon>
        <taxon>Fungi</taxon>
        <taxon>Dikarya</taxon>
        <taxon>Ascomycota</taxon>
        <taxon>Pezizomycotina</taxon>
        <taxon>Eurotiomycetes</taxon>
        <taxon>Eurotiomycetidae</taxon>
        <taxon>Onygenales</taxon>
        <taxon>Ajellomycetaceae</taxon>
        <taxon>Histoplasma</taxon>
    </lineage>
</organism>
<gene>
    <name evidence="2" type="ORF">I7I52_07979</name>
</gene>
<name>A0A8H8CW08_AJECA</name>
<dbReference type="VEuPathDB" id="FungiDB:I7I52_07979"/>
<proteinExistence type="predicted"/>
<feature type="signal peptide" evidence="1">
    <location>
        <begin position="1"/>
        <end position="18"/>
    </location>
</feature>
<protein>
    <recommendedName>
        <fullName evidence="4">Secreted protein</fullName>
    </recommendedName>
</protein>
<dbReference type="EMBL" id="JAEVHI010000005">
    <property type="protein sequence ID" value="KAG5290838.1"/>
    <property type="molecule type" value="Genomic_DNA"/>
</dbReference>